<dbReference type="CDD" id="cd06170">
    <property type="entry name" value="LuxR_C_like"/>
    <property type="match status" value="1"/>
</dbReference>
<evidence type="ECO:0000259" key="6">
    <source>
        <dbReference type="PROSITE" id="PS50110"/>
    </source>
</evidence>
<keyword evidence="1" id="KW-0805">Transcription regulation</keyword>
<protein>
    <submittedName>
        <fullName evidence="7">Response regulator transcription factor</fullName>
    </submittedName>
</protein>
<name>A0ABP8Z0P7_9ACTN</name>
<dbReference type="PANTHER" id="PTHR43214:SF41">
    <property type="entry name" value="NITRATE_NITRITE RESPONSE REGULATOR PROTEIN NARP"/>
    <property type="match status" value="1"/>
</dbReference>
<evidence type="ECO:0000313" key="7">
    <source>
        <dbReference type="EMBL" id="GAA4742619.1"/>
    </source>
</evidence>
<evidence type="ECO:0000313" key="8">
    <source>
        <dbReference type="Proteomes" id="UP001500822"/>
    </source>
</evidence>
<dbReference type="PROSITE" id="PS50043">
    <property type="entry name" value="HTH_LUXR_2"/>
    <property type="match status" value="1"/>
</dbReference>
<keyword evidence="3" id="KW-0804">Transcription</keyword>
<dbReference type="PROSITE" id="PS50110">
    <property type="entry name" value="RESPONSE_REGULATORY"/>
    <property type="match status" value="1"/>
</dbReference>
<feature type="domain" description="Response regulatory" evidence="6">
    <location>
        <begin position="5"/>
        <end position="116"/>
    </location>
</feature>
<dbReference type="Gene3D" id="3.40.50.2300">
    <property type="match status" value="1"/>
</dbReference>
<comment type="caution">
    <text evidence="7">The sequence shown here is derived from an EMBL/GenBank/DDBJ whole genome shotgun (WGS) entry which is preliminary data.</text>
</comment>
<evidence type="ECO:0000256" key="4">
    <source>
        <dbReference type="PROSITE-ProRule" id="PRU00169"/>
    </source>
</evidence>
<dbReference type="Proteomes" id="UP001500822">
    <property type="component" value="Unassembled WGS sequence"/>
</dbReference>
<keyword evidence="2" id="KW-0238">DNA-binding</keyword>
<evidence type="ECO:0000256" key="1">
    <source>
        <dbReference type="ARBA" id="ARBA00023015"/>
    </source>
</evidence>
<dbReference type="SUPFAM" id="SSF46894">
    <property type="entry name" value="C-terminal effector domain of the bipartite response regulators"/>
    <property type="match status" value="1"/>
</dbReference>
<evidence type="ECO:0000256" key="3">
    <source>
        <dbReference type="ARBA" id="ARBA00023163"/>
    </source>
</evidence>
<sequence length="216" mass="23020">MGPIRVALIDDYDVVVRGLETMLRRYTDRVSVQALSTSGEIFDDVDIALYDSFANPPADHQIIADLAANGHVGKVVVYSWDASEPIAGAALTAGAAGFISKRLPAAKLVEALEKIHLAEGAPQSFSGSSSTAALNVGDWPGREEGLTQREAEVIALITQGLSNADIAAQTGLSINSVKTYIRTGYRRIGVTTRAQAVLWGAQHGFVPDRPRRDHPA</sequence>
<keyword evidence="4" id="KW-0597">Phosphoprotein</keyword>
<dbReference type="InterPro" id="IPR000792">
    <property type="entry name" value="Tscrpt_reg_LuxR_C"/>
</dbReference>
<organism evidence="7 8">
    <name type="scientific">Gordonia alkaliphila</name>
    <dbReference type="NCBI Taxonomy" id="1053547"/>
    <lineage>
        <taxon>Bacteria</taxon>
        <taxon>Bacillati</taxon>
        <taxon>Actinomycetota</taxon>
        <taxon>Actinomycetes</taxon>
        <taxon>Mycobacteriales</taxon>
        <taxon>Gordoniaceae</taxon>
        <taxon>Gordonia</taxon>
    </lineage>
</organism>
<dbReference type="PANTHER" id="PTHR43214">
    <property type="entry name" value="TWO-COMPONENT RESPONSE REGULATOR"/>
    <property type="match status" value="1"/>
</dbReference>
<dbReference type="InterPro" id="IPR001789">
    <property type="entry name" value="Sig_transdc_resp-reg_receiver"/>
</dbReference>
<dbReference type="SMART" id="SM00421">
    <property type="entry name" value="HTH_LUXR"/>
    <property type="match status" value="1"/>
</dbReference>
<dbReference type="Pfam" id="PF00196">
    <property type="entry name" value="GerE"/>
    <property type="match status" value="1"/>
</dbReference>
<dbReference type="PRINTS" id="PR00038">
    <property type="entry name" value="HTHLUXR"/>
</dbReference>
<keyword evidence="8" id="KW-1185">Reference proteome</keyword>
<feature type="domain" description="HTH luxR-type" evidence="5">
    <location>
        <begin position="139"/>
        <end position="204"/>
    </location>
</feature>
<dbReference type="Gene3D" id="1.10.10.10">
    <property type="entry name" value="Winged helix-like DNA-binding domain superfamily/Winged helix DNA-binding domain"/>
    <property type="match status" value="1"/>
</dbReference>
<dbReference type="InterPro" id="IPR016032">
    <property type="entry name" value="Sig_transdc_resp-reg_C-effctor"/>
</dbReference>
<dbReference type="EMBL" id="BAABIE010000003">
    <property type="protein sequence ID" value="GAA4742619.1"/>
    <property type="molecule type" value="Genomic_DNA"/>
</dbReference>
<dbReference type="InterPro" id="IPR039420">
    <property type="entry name" value="WalR-like"/>
</dbReference>
<gene>
    <name evidence="7" type="ORF">GCM10023217_08880</name>
</gene>
<dbReference type="InterPro" id="IPR011006">
    <property type="entry name" value="CheY-like_superfamily"/>
</dbReference>
<reference evidence="8" key="1">
    <citation type="journal article" date="2019" name="Int. J. Syst. Evol. Microbiol.">
        <title>The Global Catalogue of Microorganisms (GCM) 10K type strain sequencing project: providing services to taxonomists for standard genome sequencing and annotation.</title>
        <authorList>
            <consortium name="The Broad Institute Genomics Platform"/>
            <consortium name="The Broad Institute Genome Sequencing Center for Infectious Disease"/>
            <person name="Wu L."/>
            <person name="Ma J."/>
        </authorList>
    </citation>
    <scope>NUCLEOTIDE SEQUENCE [LARGE SCALE GENOMIC DNA]</scope>
    <source>
        <strain evidence="8">JCM 18077</strain>
    </source>
</reference>
<feature type="modified residue" description="4-aspartylphosphate" evidence="4">
    <location>
        <position position="51"/>
    </location>
</feature>
<dbReference type="InterPro" id="IPR036388">
    <property type="entry name" value="WH-like_DNA-bd_sf"/>
</dbReference>
<accession>A0ABP8Z0P7</accession>
<evidence type="ECO:0000256" key="2">
    <source>
        <dbReference type="ARBA" id="ARBA00023125"/>
    </source>
</evidence>
<proteinExistence type="predicted"/>
<dbReference type="SUPFAM" id="SSF52172">
    <property type="entry name" value="CheY-like"/>
    <property type="match status" value="1"/>
</dbReference>
<evidence type="ECO:0000259" key="5">
    <source>
        <dbReference type="PROSITE" id="PS50043"/>
    </source>
</evidence>